<sequence>MMLTMRFTLIIQYEPTSLTNLLETYTFVGITRDSVTGGARGSRPLQYFSGGGSSPQSQTANIQIRFLTNASILERHYSRAQ</sequence>
<dbReference type="Proteomes" id="UP001321473">
    <property type="component" value="Unassembled WGS sequence"/>
</dbReference>
<evidence type="ECO:0000313" key="2">
    <source>
        <dbReference type="Proteomes" id="UP001321473"/>
    </source>
</evidence>
<dbReference type="AlphaFoldDB" id="A0AAQ4E9F8"/>
<reference evidence="1 2" key="1">
    <citation type="journal article" date="2023" name="Arcadia Sci">
        <title>De novo assembly of a long-read Amblyomma americanum tick genome.</title>
        <authorList>
            <person name="Chou S."/>
            <person name="Poskanzer K.E."/>
            <person name="Rollins M."/>
            <person name="Thuy-Boun P.S."/>
        </authorList>
    </citation>
    <scope>NUCLEOTIDE SEQUENCE [LARGE SCALE GENOMIC DNA]</scope>
    <source>
        <strain evidence="1">F_SG_1</strain>
        <tissue evidence="1">Salivary glands</tissue>
    </source>
</reference>
<dbReference type="EMBL" id="JARKHS020019950">
    <property type="protein sequence ID" value="KAK8771278.1"/>
    <property type="molecule type" value="Genomic_DNA"/>
</dbReference>
<keyword evidence="2" id="KW-1185">Reference proteome</keyword>
<proteinExistence type="predicted"/>
<evidence type="ECO:0000313" key="1">
    <source>
        <dbReference type="EMBL" id="KAK8771278.1"/>
    </source>
</evidence>
<organism evidence="1 2">
    <name type="scientific">Amblyomma americanum</name>
    <name type="common">Lone star tick</name>
    <dbReference type="NCBI Taxonomy" id="6943"/>
    <lineage>
        <taxon>Eukaryota</taxon>
        <taxon>Metazoa</taxon>
        <taxon>Ecdysozoa</taxon>
        <taxon>Arthropoda</taxon>
        <taxon>Chelicerata</taxon>
        <taxon>Arachnida</taxon>
        <taxon>Acari</taxon>
        <taxon>Parasitiformes</taxon>
        <taxon>Ixodida</taxon>
        <taxon>Ixodoidea</taxon>
        <taxon>Ixodidae</taxon>
        <taxon>Amblyomminae</taxon>
        <taxon>Amblyomma</taxon>
    </lineage>
</organism>
<name>A0AAQ4E9F8_AMBAM</name>
<accession>A0AAQ4E9F8</accession>
<comment type="caution">
    <text evidence="1">The sequence shown here is derived from an EMBL/GenBank/DDBJ whole genome shotgun (WGS) entry which is preliminary data.</text>
</comment>
<gene>
    <name evidence="1" type="ORF">V5799_025481</name>
</gene>
<protein>
    <submittedName>
        <fullName evidence="1">Uncharacterized protein</fullName>
    </submittedName>
</protein>